<gene>
    <name evidence="4" type="ORF">BofuT4_P106220.1</name>
</gene>
<dbReference type="SUPFAM" id="SSF48403">
    <property type="entry name" value="Ankyrin repeat"/>
    <property type="match status" value="1"/>
</dbReference>
<evidence type="ECO:0000313" key="4">
    <source>
        <dbReference type="EMBL" id="CCD34083.1"/>
    </source>
</evidence>
<dbReference type="PANTHER" id="PTHR24198">
    <property type="entry name" value="ANKYRIN REPEAT AND PROTEIN KINASE DOMAIN-CONTAINING PROTEIN"/>
    <property type="match status" value="1"/>
</dbReference>
<dbReference type="Proteomes" id="UP000008177">
    <property type="component" value="Unplaced contigs"/>
</dbReference>
<proteinExistence type="predicted"/>
<dbReference type="HOGENOM" id="CLU_000134_18_2_1"/>
<dbReference type="InterPro" id="IPR002110">
    <property type="entry name" value="Ankyrin_rpt"/>
</dbReference>
<dbReference type="Pfam" id="PF00023">
    <property type="entry name" value="Ank"/>
    <property type="match status" value="1"/>
</dbReference>
<dbReference type="PROSITE" id="PS50297">
    <property type="entry name" value="ANK_REP_REGION"/>
    <property type="match status" value="2"/>
</dbReference>
<sequence>MEKPSDDKYAIHQACRDGRTAIVESLLNANPKLAFLKDDDERLPIHWAISYGHLDIAILLSNVKNFDPDVQDGSGWTPLMIAVSLKEGDDIVNLLLKKEAEVNAKNFSDQTALHFATSKNNLPIAKLLLSQTPPASCRVKDKRGQYAIHRAAAIGSTPLVELLLKNKSPLNPTDVAGQTPLHHAVAEGHGDTAVALLKAGAETDKKDVDGCLALDLAPDSQLSEDESYRRRDDNSEPIDCAPTLANQAFKSTVNSLIHWSHVTIASLTDQIDKIKIGSGIASS</sequence>
<protein>
    <submittedName>
        <fullName evidence="4">Uncharacterized protein</fullName>
    </submittedName>
</protein>
<dbReference type="PROSITE" id="PS50088">
    <property type="entry name" value="ANK_REPEAT"/>
    <property type="match status" value="3"/>
</dbReference>
<dbReference type="InterPro" id="IPR036770">
    <property type="entry name" value="Ankyrin_rpt-contain_sf"/>
</dbReference>
<evidence type="ECO:0000256" key="3">
    <source>
        <dbReference type="PROSITE-ProRule" id="PRU00023"/>
    </source>
</evidence>
<organism evidence="4 5">
    <name type="scientific">Botryotinia fuckeliana (strain T4)</name>
    <name type="common">Noble rot fungus</name>
    <name type="synonym">Botrytis cinerea</name>
    <dbReference type="NCBI Taxonomy" id="999810"/>
    <lineage>
        <taxon>Eukaryota</taxon>
        <taxon>Fungi</taxon>
        <taxon>Dikarya</taxon>
        <taxon>Ascomycota</taxon>
        <taxon>Pezizomycotina</taxon>
        <taxon>Leotiomycetes</taxon>
        <taxon>Helotiales</taxon>
        <taxon>Sclerotiniaceae</taxon>
        <taxon>Botrytis</taxon>
    </lineage>
</organism>
<evidence type="ECO:0000256" key="1">
    <source>
        <dbReference type="ARBA" id="ARBA00022737"/>
    </source>
</evidence>
<feature type="repeat" description="ANK" evidence="3">
    <location>
        <begin position="143"/>
        <end position="175"/>
    </location>
</feature>
<evidence type="ECO:0000256" key="2">
    <source>
        <dbReference type="ARBA" id="ARBA00023043"/>
    </source>
</evidence>
<dbReference type="FunCoup" id="G2Y8H5">
    <property type="interactions" value="157"/>
</dbReference>
<dbReference type="eggNOG" id="KOG4412">
    <property type="taxonomic scope" value="Eukaryota"/>
</dbReference>
<dbReference type="STRING" id="999810.G2Y8H5"/>
<reference evidence="5" key="1">
    <citation type="journal article" date="2011" name="PLoS Genet.">
        <title>Genomic analysis of the necrotrophic fungal pathogens Sclerotinia sclerotiorum and Botrytis cinerea.</title>
        <authorList>
            <person name="Amselem J."/>
            <person name="Cuomo C.A."/>
            <person name="van Kan J.A."/>
            <person name="Viaud M."/>
            <person name="Benito E.P."/>
            <person name="Couloux A."/>
            <person name="Coutinho P.M."/>
            <person name="de Vries R.P."/>
            <person name="Dyer P.S."/>
            <person name="Fillinger S."/>
            <person name="Fournier E."/>
            <person name="Gout L."/>
            <person name="Hahn M."/>
            <person name="Kohn L."/>
            <person name="Lapalu N."/>
            <person name="Plummer K.M."/>
            <person name="Pradier J.M."/>
            <person name="Quevillon E."/>
            <person name="Sharon A."/>
            <person name="Simon A."/>
            <person name="ten Have A."/>
            <person name="Tudzynski B."/>
            <person name="Tudzynski P."/>
            <person name="Wincker P."/>
            <person name="Andrew M."/>
            <person name="Anthouard V."/>
            <person name="Beever R.E."/>
            <person name="Beffa R."/>
            <person name="Benoit I."/>
            <person name="Bouzid O."/>
            <person name="Brault B."/>
            <person name="Chen Z."/>
            <person name="Choquer M."/>
            <person name="Collemare J."/>
            <person name="Cotton P."/>
            <person name="Danchin E.G."/>
            <person name="Da Silva C."/>
            <person name="Gautier A."/>
            <person name="Giraud C."/>
            <person name="Giraud T."/>
            <person name="Gonzalez C."/>
            <person name="Grossetete S."/>
            <person name="Guldener U."/>
            <person name="Henrissat B."/>
            <person name="Howlett B.J."/>
            <person name="Kodira C."/>
            <person name="Kretschmer M."/>
            <person name="Lappartient A."/>
            <person name="Leroch M."/>
            <person name="Levis C."/>
            <person name="Mauceli E."/>
            <person name="Neuveglise C."/>
            <person name="Oeser B."/>
            <person name="Pearson M."/>
            <person name="Poulain J."/>
            <person name="Poussereau N."/>
            <person name="Quesneville H."/>
            <person name="Rascle C."/>
            <person name="Schumacher J."/>
            <person name="Segurens B."/>
            <person name="Sexton A."/>
            <person name="Silva E."/>
            <person name="Sirven C."/>
            <person name="Soanes D.M."/>
            <person name="Talbot N.J."/>
            <person name="Templeton M."/>
            <person name="Yandava C."/>
            <person name="Yarden O."/>
            <person name="Zeng Q."/>
            <person name="Rollins J.A."/>
            <person name="Lebrun M.H."/>
            <person name="Dickman M."/>
        </authorList>
    </citation>
    <scope>NUCLEOTIDE SEQUENCE [LARGE SCALE GENOMIC DNA]</scope>
    <source>
        <strain evidence="5">T4</strain>
    </source>
</reference>
<feature type="repeat" description="ANK" evidence="3">
    <location>
        <begin position="74"/>
        <end position="107"/>
    </location>
</feature>
<dbReference type="InParanoid" id="G2Y8H5"/>
<feature type="repeat" description="ANK" evidence="3">
    <location>
        <begin position="176"/>
        <end position="208"/>
    </location>
</feature>
<dbReference type="Gene3D" id="1.25.40.20">
    <property type="entry name" value="Ankyrin repeat-containing domain"/>
    <property type="match status" value="2"/>
</dbReference>
<accession>G2Y8H5</accession>
<keyword evidence="1" id="KW-0677">Repeat</keyword>
<dbReference type="EMBL" id="FQ790298">
    <property type="protein sequence ID" value="CCD34083.1"/>
    <property type="molecule type" value="Genomic_DNA"/>
</dbReference>
<dbReference type="OrthoDB" id="539213at2759"/>
<evidence type="ECO:0000313" key="5">
    <source>
        <dbReference type="Proteomes" id="UP000008177"/>
    </source>
</evidence>
<keyword evidence="2 3" id="KW-0040">ANK repeat</keyword>
<dbReference type="SMART" id="SM00248">
    <property type="entry name" value="ANK"/>
    <property type="match status" value="6"/>
</dbReference>
<dbReference type="Pfam" id="PF12796">
    <property type="entry name" value="Ank_2"/>
    <property type="match status" value="2"/>
</dbReference>
<dbReference type="AlphaFoldDB" id="G2Y8H5"/>
<name>G2Y8H5_BOTF4</name>
<dbReference type="PANTHER" id="PTHR24198:SF165">
    <property type="entry name" value="ANKYRIN REPEAT-CONTAINING PROTEIN-RELATED"/>
    <property type="match status" value="1"/>
</dbReference>